<dbReference type="SUPFAM" id="SSF46894">
    <property type="entry name" value="C-terminal effector domain of the bipartite response regulators"/>
    <property type="match status" value="1"/>
</dbReference>
<sequence>MGEAVPVDRPRQAVRAVRARGADPADPRPEAVLDTLAAAQRNGGSVLLEIAGDPGLGKTRLLDGLAARAGHRGLRAVRRPAGAVPGVLNCLDDLHRLAGASWDPVHRLLDRSPTVPTVVACAVRPRQLTARHTLALTAADPAWHTERITLGPLSPAEFDPLLPAATSDPRRERLYRLTGGVPGWLPLLTGLPDAELRELTQTGRFRGPLPADPGTALRRELAQLSAAQLAVARAAAVVGDTFDPAVTAAVCGRDTEAVLGELDALAALDIVRAEADGPCFRFRHTLLGAVIHARTPPGWRLAAHARAADALLGAGATPTDRAPHLARSATPGDHAAVAVLRAAADHDLPVAPTRAARWLDAAHRIAPGSGDAAARRAVLLDRYRAAERVGRLRVCRELLPELRVLLVEADPASWAEVVTLHAALEQGAGHGPEARALLEAEQPVLPAGALDAPLAALAAERGDCAAVTALLPNGPHTEPPGPCLDTAASEALAAALAGEPAPDAAHRAGQLLERLGDAALAARLDTAERLARAWLHEQRWADAERLLGRAVRAAERCGRSGRLPMLLTARGRVLLGLGRPADAVAAARTAGLAAFDVDRPDLAVSAHDLELLAARWTRGPGAGQATHDHRCGPETAALIRLAEALAAPGGPEEHTPGPHESDRYAAGGAVLLECAARLLRARAHLAADRPADAERETHRAKSLAERTGSPWLTRLAADRQRALGARRRRRGPELSGREQEITDLVRQGLPNREIAAALFVSVKTVETHLTRIFRKAGVRSRAELTAVLAAVR</sequence>
<dbReference type="InterPro" id="IPR036388">
    <property type="entry name" value="WH-like_DNA-bd_sf"/>
</dbReference>
<gene>
    <name evidence="5" type="ORF">HCN56_02550</name>
</gene>
<comment type="caution">
    <text evidence="5">The sequence shown here is derived from an EMBL/GenBank/DDBJ whole genome shotgun (WGS) entry which is preliminary data.</text>
</comment>
<evidence type="ECO:0000256" key="1">
    <source>
        <dbReference type="ARBA" id="ARBA00022741"/>
    </source>
</evidence>
<dbReference type="PANTHER" id="PTHR16305">
    <property type="entry name" value="TESTICULAR SOLUBLE ADENYLYL CYCLASE"/>
    <property type="match status" value="1"/>
</dbReference>
<dbReference type="InterPro" id="IPR027417">
    <property type="entry name" value="P-loop_NTPase"/>
</dbReference>
<dbReference type="PRINTS" id="PR00038">
    <property type="entry name" value="HTHLUXR"/>
</dbReference>
<dbReference type="Pfam" id="PF00196">
    <property type="entry name" value="GerE"/>
    <property type="match status" value="1"/>
</dbReference>
<accession>A0A7X6CXR4</accession>
<feature type="compositionally biased region" description="Basic and acidic residues" evidence="3">
    <location>
        <begin position="1"/>
        <end position="11"/>
    </location>
</feature>
<organism evidence="5 6">
    <name type="scientific">Streptomyces lonarensis</name>
    <dbReference type="NCBI Taxonomy" id="700599"/>
    <lineage>
        <taxon>Bacteria</taxon>
        <taxon>Bacillati</taxon>
        <taxon>Actinomycetota</taxon>
        <taxon>Actinomycetes</taxon>
        <taxon>Kitasatosporales</taxon>
        <taxon>Streptomycetaceae</taxon>
        <taxon>Streptomyces</taxon>
    </lineage>
</organism>
<dbReference type="Proteomes" id="UP000578686">
    <property type="component" value="Unassembled WGS sequence"/>
</dbReference>
<dbReference type="AlphaFoldDB" id="A0A7X6CXR4"/>
<evidence type="ECO:0000256" key="2">
    <source>
        <dbReference type="ARBA" id="ARBA00022840"/>
    </source>
</evidence>
<dbReference type="EMBL" id="JAAVJD010000008">
    <property type="protein sequence ID" value="NJQ04488.1"/>
    <property type="molecule type" value="Genomic_DNA"/>
</dbReference>
<protein>
    <recommendedName>
        <fullName evidence="4">HTH luxR-type domain-containing protein</fullName>
    </recommendedName>
</protein>
<proteinExistence type="predicted"/>
<keyword evidence="1" id="KW-0547">Nucleotide-binding</keyword>
<dbReference type="SMART" id="SM00421">
    <property type="entry name" value="HTH_LUXR"/>
    <property type="match status" value="1"/>
</dbReference>
<keyword evidence="6" id="KW-1185">Reference proteome</keyword>
<dbReference type="GO" id="GO:0004016">
    <property type="term" value="F:adenylate cyclase activity"/>
    <property type="evidence" value="ECO:0007669"/>
    <property type="project" value="TreeGrafter"/>
</dbReference>
<dbReference type="InterPro" id="IPR000792">
    <property type="entry name" value="Tscrpt_reg_LuxR_C"/>
</dbReference>
<feature type="compositionally biased region" description="Basic and acidic residues" evidence="3">
    <location>
        <begin position="687"/>
        <end position="704"/>
    </location>
</feature>
<evidence type="ECO:0000313" key="6">
    <source>
        <dbReference type="Proteomes" id="UP000578686"/>
    </source>
</evidence>
<reference evidence="5 6" key="1">
    <citation type="submission" date="2020-03" db="EMBL/GenBank/DDBJ databases">
        <title>Draft genome of Streptomyces sp. ventii, isolated from the Axial Seamount in the Pacific Ocean, and resequencing of the two type strains Streptomyces lonarensis strain NCL 716 and Streptomyces bohaiensis strain 11A07.</title>
        <authorList>
            <person name="Loughran R.M."/>
            <person name="Pfannmuller K.M."/>
            <person name="Wasson B.J."/>
            <person name="Deadmond M.C."/>
            <person name="Paddock B.E."/>
            <person name="Koyack M.J."/>
            <person name="Gallegos D.A."/>
            <person name="Mitchell E.A."/>
            <person name="Ushijima B."/>
            <person name="Saw J.H."/>
            <person name="Mcphail K.L."/>
            <person name="Videau P."/>
        </authorList>
    </citation>
    <scope>NUCLEOTIDE SEQUENCE [LARGE SCALE GENOMIC DNA]</scope>
    <source>
        <strain evidence="5 6">NCL716</strain>
    </source>
</reference>
<evidence type="ECO:0000313" key="5">
    <source>
        <dbReference type="EMBL" id="NJQ04488.1"/>
    </source>
</evidence>
<dbReference type="GO" id="GO:0003677">
    <property type="term" value="F:DNA binding"/>
    <property type="evidence" value="ECO:0007669"/>
    <property type="project" value="InterPro"/>
</dbReference>
<feature type="domain" description="HTH luxR-type" evidence="4">
    <location>
        <begin position="727"/>
        <end position="792"/>
    </location>
</feature>
<dbReference type="PANTHER" id="PTHR16305:SF35">
    <property type="entry name" value="TRANSCRIPTIONAL ACTIVATOR DOMAIN"/>
    <property type="match status" value="1"/>
</dbReference>
<keyword evidence="2" id="KW-0067">ATP-binding</keyword>
<dbReference type="GO" id="GO:0005524">
    <property type="term" value="F:ATP binding"/>
    <property type="evidence" value="ECO:0007669"/>
    <property type="project" value="UniProtKB-KW"/>
</dbReference>
<dbReference type="SUPFAM" id="SSF52540">
    <property type="entry name" value="P-loop containing nucleoside triphosphate hydrolases"/>
    <property type="match status" value="1"/>
</dbReference>
<dbReference type="CDD" id="cd06170">
    <property type="entry name" value="LuxR_C_like"/>
    <property type="match status" value="1"/>
</dbReference>
<dbReference type="InterPro" id="IPR016032">
    <property type="entry name" value="Sig_transdc_resp-reg_C-effctor"/>
</dbReference>
<dbReference type="Gene3D" id="1.10.10.10">
    <property type="entry name" value="Winged helix-like DNA-binding domain superfamily/Winged helix DNA-binding domain"/>
    <property type="match status" value="1"/>
</dbReference>
<feature type="region of interest" description="Disordered" evidence="3">
    <location>
        <begin position="1"/>
        <end position="28"/>
    </location>
</feature>
<dbReference type="RefSeq" id="WP_167967787.1">
    <property type="nucleotide sequence ID" value="NZ_BHZG01000013.1"/>
</dbReference>
<name>A0A7X6CXR4_9ACTN</name>
<dbReference type="PROSITE" id="PS00622">
    <property type="entry name" value="HTH_LUXR_1"/>
    <property type="match status" value="1"/>
</dbReference>
<dbReference type="PROSITE" id="PS50043">
    <property type="entry name" value="HTH_LUXR_2"/>
    <property type="match status" value="1"/>
</dbReference>
<feature type="region of interest" description="Disordered" evidence="3">
    <location>
        <begin position="687"/>
        <end position="708"/>
    </location>
</feature>
<evidence type="ECO:0000256" key="3">
    <source>
        <dbReference type="SAM" id="MobiDB-lite"/>
    </source>
</evidence>
<dbReference type="GO" id="GO:0005737">
    <property type="term" value="C:cytoplasm"/>
    <property type="evidence" value="ECO:0007669"/>
    <property type="project" value="TreeGrafter"/>
</dbReference>
<dbReference type="GO" id="GO:0006355">
    <property type="term" value="P:regulation of DNA-templated transcription"/>
    <property type="evidence" value="ECO:0007669"/>
    <property type="project" value="InterPro"/>
</dbReference>
<evidence type="ECO:0000259" key="4">
    <source>
        <dbReference type="PROSITE" id="PS50043"/>
    </source>
</evidence>